<evidence type="ECO:0000256" key="2">
    <source>
        <dbReference type="SAM" id="MobiDB-lite"/>
    </source>
</evidence>
<feature type="coiled-coil region" evidence="1">
    <location>
        <begin position="34"/>
        <end position="111"/>
    </location>
</feature>
<name>A0A174E6Z7_9FIRM</name>
<reference evidence="3" key="1">
    <citation type="submission" date="2015-09" db="EMBL/GenBank/DDBJ databases">
        <authorList>
            <consortium name="Pathogen Informatics"/>
        </authorList>
    </citation>
    <scope>NUCLEOTIDE SEQUENCE [LARGE SCALE GENOMIC DNA]</scope>
    <source>
        <strain evidence="3">2789STDY5834863</strain>
    </source>
</reference>
<dbReference type="EMBL" id="CYZN01000016">
    <property type="protein sequence ID" value="CUO32219.1"/>
    <property type="molecule type" value="Genomic_DNA"/>
</dbReference>
<dbReference type="Proteomes" id="UP000366766">
    <property type="component" value="Unassembled WGS sequence"/>
</dbReference>
<evidence type="ECO:0000313" key="5">
    <source>
        <dbReference type="Proteomes" id="UP000095431"/>
    </source>
</evidence>
<dbReference type="EMBL" id="CABHOF010000039">
    <property type="protein sequence ID" value="VUX65798.1"/>
    <property type="molecule type" value="Genomic_DNA"/>
</dbReference>
<keyword evidence="1" id="KW-0175">Coiled coil</keyword>
<reference evidence="4 6" key="2">
    <citation type="submission" date="2019-07" db="EMBL/GenBank/DDBJ databases">
        <authorList>
            <person name="Chang H.-W."/>
            <person name="Raman A."/>
            <person name="Venkatesh S."/>
            <person name="Gehrig J."/>
        </authorList>
    </citation>
    <scope>NUCLEOTIDE SEQUENCE [LARGE SCALE GENOMIC DNA]</scope>
    <source>
        <strain evidence="4">Blautia_wexlerae_LFYP_14</strain>
    </source>
</reference>
<protein>
    <submittedName>
        <fullName evidence="3">Uncharacterized protein</fullName>
    </submittedName>
</protein>
<organism evidence="3 5">
    <name type="scientific">Blautia wexlerae</name>
    <dbReference type="NCBI Taxonomy" id="418240"/>
    <lineage>
        <taxon>Bacteria</taxon>
        <taxon>Bacillati</taxon>
        <taxon>Bacillota</taxon>
        <taxon>Clostridia</taxon>
        <taxon>Lachnospirales</taxon>
        <taxon>Lachnospiraceae</taxon>
        <taxon>Blautia</taxon>
    </lineage>
</organism>
<evidence type="ECO:0000313" key="3">
    <source>
        <dbReference type="EMBL" id="CUO32219.1"/>
    </source>
</evidence>
<dbReference type="RefSeq" id="WP_008703626.1">
    <property type="nucleotide sequence ID" value="NZ_BTHH01000016.1"/>
</dbReference>
<proteinExistence type="predicted"/>
<evidence type="ECO:0000313" key="6">
    <source>
        <dbReference type="Proteomes" id="UP000366766"/>
    </source>
</evidence>
<keyword evidence="6" id="KW-1185">Reference proteome</keyword>
<dbReference type="Proteomes" id="UP000095431">
    <property type="component" value="Unassembled WGS sequence"/>
</dbReference>
<evidence type="ECO:0000313" key="4">
    <source>
        <dbReference type="EMBL" id="VUX65798.1"/>
    </source>
</evidence>
<accession>A0A174E6Z7</accession>
<sequence>MPDTYDHITLMCRLKAAQRRNKELESGERYIQLEELHQKEYNVYEHKIEKLKKELADAHKETIRVRNYWFQVLEDMLREFEKAQKRSAQELRKMEIRALNAEKQREDALDKAAVFRHQFYEAASRLEEEQGKNLKLRAQINRDYENSSIPSSKAVRRKKITNNREKTGRRPGGQPGHKGHCRKRQEPTQPVILLPPPEEVLEDCAFKKTARTIVKQMVSIRMVLNVTEYHADVYYNSHTGERAHAAFPDGVIDDVNYDGSIRAFLFLLNNDCCTSIDKSRAFLSDLTGGKLNISKGMISRLNRSLL</sequence>
<gene>
    <name evidence="4" type="ORF">BWLFYP14_02163</name>
    <name evidence="3" type="ORF">ERS852478_02458</name>
</gene>
<feature type="region of interest" description="Disordered" evidence="2">
    <location>
        <begin position="145"/>
        <end position="187"/>
    </location>
</feature>
<dbReference type="AlphaFoldDB" id="A0A174E6Z7"/>
<evidence type="ECO:0000256" key="1">
    <source>
        <dbReference type="SAM" id="Coils"/>
    </source>
</evidence>